<dbReference type="PANTHER" id="PTHR46394:SF1">
    <property type="entry name" value="PNPLA DOMAIN-CONTAINING PROTEIN"/>
    <property type="match status" value="1"/>
</dbReference>
<dbReference type="PANTHER" id="PTHR46394">
    <property type="entry name" value="ANNEXIN"/>
    <property type="match status" value="1"/>
</dbReference>
<dbReference type="EMBL" id="JAHLQL010000007">
    <property type="protein sequence ID" value="MBU5593224.1"/>
    <property type="molecule type" value="Genomic_DNA"/>
</dbReference>
<keyword evidence="4" id="KW-1185">Reference proteome</keyword>
<keyword evidence="1" id="KW-0378">Hydrolase</keyword>
<dbReference type="Pfam" id="PF01734">
    <property type="entry name" value="Patatin"/>
    <property type="match status" value="1"/>
</dbReference>
<protein>
    <submittedName>
        <fullName evidence="3">Patatin-like phospholipase family protein</fullName>
    </submittedName>
</protein>
<dbReference type="InterPro" id="IPR002641">
    <property type="entry name" value="PNPLA_dom"/>
</dbReference>
<sequence>MKVDMVFEGGGVLGISFVGALASLEKHGYEFQRCAGTSAGAIVAALVVAGYNADELYKLMKSLDYSFMKSGKCYEKFPPFRGVKLLSEKGLYNGDNIEKWITPMLEAKKVTKFKHVMKNGKSRLKIIASDITKRDIVIFPDDLNKYDIDPGEFEIAKAVRMSASIPLYFTPYILNYGTSRSCIVDGGLLSNFPIWIFDVEGVPRWPTFGLKLQDKHSKTSTGSCNFFRFVQDVIHAPLYVNGERFIRDKDLVRTVIIDSKGIKSTDFDIAYKHAESLYDKGYKATEEFLGGWNFQRYVADNRMVKTTYYLAKN</sequence>
<evidence type="ECO:0000313" key="4">
    <source>
        <dbReference type="Proteomes" id="UP000736583"/>
    </source>
</evidence>
<dbReference type="InterPro" id="IPR052580">
    <property type="entry name" value="Lipid_Hydrolase"/>
</dbReference>
<feature type="active site" description="Proton acceptor" evidence="1">
    <location>
        <position position="185"/>
    </location>
</feature>
<dbReference type="PROSITE" id="PS51635">
    <property type="entry name" value="PNPLA"/>
    <property type="match status" value="1"/>
</dbReference>
<evidence type="ECO:0000256" key="1">
    <source>
        <dbReference type="PROSITE-ProRule" id="PRU01161"/>
    </source>
</evidence>
<reference evidence="3 4" key="1">
    <citation type="submission" date="2021-06" db="EMBL/GenBank/DDBJ databases">
        <authorList>
            <person name="Sun Q."/>
            <person name="Li D."/>
        </authorList>
    </citation>
    <scope>NUCLEOTIDE SEQUENCE [LARGE SCALE GENOMIC DNA]</scope>
    <source>
        <strain evidence="3 4">MSJ-4</strain>
    </source>
</reference>
<dbReference type="Proteomes" id="UP000736583">
    <property type="component" value="Unassembled WGS sequence"/>
</dbReference>
<dbReference type="RefSeq" id="WP_216457901.1">
    <property type="nucleotide sequence ID" value="NZ_JAHLQL010000007.1"/>
</dbReference>
<feature type="short sequence motif" description="GXSXG" evidence="1">
    <location>
        <begin position="36"/>
        <end position="40"/>
    </location>
</feature>
<organism evidence="3 4">
    <name type="scientific">Clostridium simiarum</name>
    <dbReference type="NCBI Taxonomy" id="2841506"/>
    <lineage>
        <taxon>Bacteria</taxon>
        <taxon>Bacillati</taxon>
        <taxon>Bacillota</taxon>
        <taxon>Clostridia</taxon>
        <taxon>Eubacteriales</taxon>
        <taxon>Clostridiaceae</taxon>
        <taxon>Clostridium</taxon>
    </lineage>
</organism>
<gene>
    <name evidence="3" type="ORF">KQI89_15855</name>
</gene>
<dbReference type="CDD" id="cd07207">
    <property type="entry name" value="Pat_ExoU_VipD_like"/>
    <property type="match status" value="1"/>
</dbReference>
<feature type="short sequence motif" description="DGA/G" evidence="1">
    <location>
        <begin position="185"/>
        <end position="187"/>
    </location>
</feature>
<keyword evidence="1" id="KW-0443">Lipid metabolism</keyword>
<feature type="domain" description="PNPLA" evidence="2">
    <location>
        <begin position="5"/>
        <end position="198"/>
    </location>
</feature>
<feature type="active site" description="Nucleophile" evidence="1">
    <location>
        <position position="38"/>
    </location>
</feature>
<proteinExistence type="predicted"/>
<feature type="short sequence motif" description="GXGXXG" evidence="1">
    <location>
        <begin position="9"/>
        <end position="14"/>
    </location>
</feature>
<keyword evidence="1" id="KW-0442">Lipid degradation</keyword>
<name>A0ABS6F417_9CLOT</name>
<evidence type="ECO:0000313" key="3">
    <source>
        <dbReference type="EMBL" id="MBU5593224.1"/>
    </source>
</evidence>
<evidence type="ECO:0000259" key="2">
    <source>
        <dbReference type="PROSITE" id="PS51635"/>
    </source>
</evidence>
<comment type="caution">
    <text evidence="3">The sequence shown here is derived from an EMBL/GenBank/DDBJ whole genome shotgun (WGS) entry which is preliminary data.</text>
</comment>
<accession>A0ABS6F417</accession>